<dbReference type="InterPro" id="IPR023346">
    <property type="entry name" value="Lysozyme-like_dom_sf"/>
</dbReference>
<dbReference type="STRING" id="1685010.A0O34_03610"/>
<keyword evidence="4" id="KW-1185">Reference proteome</keyword>
<dbReference type="OrthoDB" id="961266at2"/>
<dbReference type="InterPro" id="IPR016047">
    <property type="entry name" value="M23ase_b-sheet_dom"/>
</dbReference>
<dbReference type="SUPFAM" id="SSF53955">
    <property type="entry name" value="Lysozyme-like"/>
    <property type="match status" value="1"/>
</dbReference>
<dbReference type="InterPro" id="IPR050570">
    <property type="entry name" value="Cell_wall_metabolism_enzyme"/>
</dbReference>
<dbReference type="GO" id="GO:0004222">
    <property type="term" value="F:metalloendopeptidase activity"/>
    <property type="evidence" value="ECO:0007669"/>
    <property type="project" value="TreeGrafter"/>
</dbReference>
<proteinExistence type="predicted"/>
<feature type="domain" description="M23ase beta-sheet core" evidence="2">
    <location>
        <begin position="819"/>
        <end position="913"/>
    </location>
</feature>
<dbReference type="EMBL" id="CP015199">
    <property type="protein sequence ID" value="ANF49682.1"/>
    <property type="molecule type" value="Genomic_DNA"/>
</dbReference>
<gene>
    <name evidence="3" type="ORF">A0O34_03610</name>
</gene>
<evidence type="ECO:0000313" key="3">
    <source>
        <dbReference type="EMBL" id="ANF49682.1"/>
    </source>
</evidence>
<name>A0A172XS67_9FLAO</name>
<dbReference type="Gene3D" id="2.70.70.10">
    <property type="entry name" value="Glucose Permease (Domain IIA)"/>
    <property type="match status" value="1"/>
</dbReference>
<sequence>MSKQGVSKISGNPAPKVGENTLYSITGWYPSTPKNKQNPALVTWELFKKRSNGSFTTTNIKKTGDGNFTFGEVASKHTYRLEAYLYEPEGKGSTTIDITPQPAGVPKINKVELHYVDDSKGAVFSYTEKLVAKAQCVNLTGEKLLFTLWEDDAKGEGHNSNNLFVDSKQGVVGKNGVAAVEFVLTKALIQKAAKGEADPEKMEFYVTVEYYKNKKHATANIDVKNPEHKPKPVEQPKPTPKAPASEPQGKQPPKTKDSPVGQEPEAKAETKGTAEPQKPATQPKPEGKSTSVVDNVKVEGLLDAYFAKEEFKKETSEAAGQHQYTFQSNNNNIDKDKIAGIIKTRVDDLVKNDKKYAKLEDIKTALTQTSYKKGEGISVNLYKLGPEFVRINNAPLEEEVYVVARTMLLDGKEVSINIREKDAILVEKDANLPVLEGVENGNEITTLKATAQDGLAKVKIKLRPKSDENLVTWKDKLSGIKDGTYTYKFGSNGNKTATAEQKKKIAGIVANKIKDELEKEKKFPKIETIEKALTNEVYNKDEQITFDVYKSVTEYLWLKAECTGDVKKHDGEFLKKDGAYFEIGKKCECEARIRAFMRMLRVGEGTEGEKGYTTQYSGTQFTDMTKHPENVITAGAYSSSAAGAYQIMRYTWWWLKGEQLTSDNKKAGVYEEAHDYVKKYSVPDFTAESQDKLCILILKHKRAGSLPLITKNQVKEALEQYGSYEWASLPPGRYGQPAQTMTAALEKYDKFLKEELAGTSDLHLKKGFLKEFGIQCNCGKIGGSSEWHNPLDSMQLRGWYSDTQWSPGKSDYHGRTGGKHDGLDLYAPVGTQIYACVDGEITYLEDPNGYGNRTFLEGNYNGQKYFFMYCHLSEYTTGQVSAGDPIGKTGQTGNASGQAAKMAHLHFEVRKEKMSKPSFNPLTEITELGTDVNVSPDQNNQTGT</sequence>
<dbReference type="PANTHER" id="PTHR21666">
    <property type="entry name" value="PEPTIDASE-RELATED"/>
    <property type="match status" value="1"/>
</dbReference>
<reference evidence="3 4" key="1">
    <citation type="submission" date="2016-04" db="EMBL/GenBank/DDBJ databases">
        <title>Complete Genome Sequence of Chryseobacterium sp. IHBB 10212.</title>
        <authorList>
            <person name="Pal M."/>
            <person name="Swarnkar M.K."/>
            <person name="Kaushal K."/>
            <person name="Chhibber S."/>
            <person name="Singh A.K."/>
            <person name="Gulati A."/>
        </authorList>
    </citation>
    <scope>NUCLEOTIDE SEQUENCE [LARGE SCALE GENOMIC DNA]</scope>
    <source>
        <strain evidence="3 4">IHBB 10212</strain>
    </source>
</reference>
<dbReference type="PANTHER" id="PTHR21666:SF270">
    <property type="entry name" value="MUREIN HYDROLASE ACTIVATOR ENVC"/>
    <property type="match status" value="1"/>
</dbReference>
<evidence type="ECO:0000256" key="1">
    <source>
        <dbReference type="SAM" id="MobiDB-lite"/>
    </source>
</evidence>
<dbReference type="RefSeq" id="WP_066751289.1">
    <property type="nucleotide sequence ID" value="NZ_CP015199.1"/>
</dbReference>
<dbReference type="CDD" id="cd12797">
    <property type="entry name" value="M23_peptidase"/>
    <property type="match status" value="1"/>
</dbReference>
<dbReference type="Pfam" id="PF01551">
    <property type="entry name" value="Peptidase_M23"/>
    <property type="match status" value="1"/>
</dbReference>
<evidence type="ECO:0000259" key="2">
    <source>
        <dbReference type="Pfam" id="PF01551"/>
    </source>
</evidence>
<dbReference type="Gene3D" id="1.10.530.10">
    <property type="match status" value="1"/>
</dbReference>
<dbReference type="CDD" id="cd00736">
    <property type="entry name" value="lambda_lys-like"/>
    <property type="match status" value="1"/>
</dbReference>
<evidence type="ECO:0000313" key="4">
    <source>
        <dbReference type="Proteomes" id="UP000077824"/>
    </source>
</evidence>
<feature type="region of interest" description="Disordered" evidence="1">
    <location>
        <begin position="219"/>
        <end position="292"/>
    </location>
</feature>
<dbReference type="SUPFAM" id="SSF51261">
    <property type="entry name" value="Duplicated hybrid motif"/>
    <property type="match status" value="1"/>
</dbReference>
<accession>A0A172XS67</accession>
<organism evidence="3 4">
    <name type="scientific">Chryseobacterium glaciei</name>
    <dbReference type="NCBI Taxonomy" id="1685010"/>
    <lineage>
        <taxon>Bacteria</taxon>
        <taxon>Pseudomonadati</taxon>
        <taxon>Bacteroidota</taxon>
        <taxon>Flavobacteriia</taxon>
        <taxon>Flavobacteriales</taxon>
        <taxon>Weeksellaceae</taxon>
        <taxon>Chryseobacterium group</taxon>
        <taxon>Chryseobacterium</taxon>
    </lineage>
</organism>
<dbReference type="Proteomes" id="UP000077824">
    <property type="component" value="Chromosome"/>
</dbReference>
<feature type="compositionally biased region" description="Basic and acidic residues" evidence="1">
    <location>
        <begin position="224"/>
        <end position="234"/>
    </location>
</feature>
<protein>
    <recommendedName>
        <fullName evidence="2">M23ase beta-sheet core domain-containing protein</fullName>
    </recommendedName>
</protein>
<dbReference type="AlphaFoldDB" id="A0A172XS67"/>
<dbReference type="InterPro" id="IPR011055">
    <property type="entry name" value="Dup_hybrid_motif"/>
</dbReference>
<dbReference type="KEGG" id="chh:A0O34_03610"/>